<evidence type="ECO:0000256" key="1">
    <source>
        <dbReference type="SAM" id="MobiDB-lite"/>
    </source>
</evidence>
<gene>
    <name evidence="2" type="ORF">PR048_008360</name>
</gene>
<feature type="compositionally biased region" description="Polar residues" evidence="1">
    <location>
        <begin position="735"/>
        <end position="744"/>
    </location>
</feature>
<feature type="region of interest" description="Disordered" evidence="1">
    <location>
        <begin position="724"/>
        <end position="744"/>
    </location>
</feature>
<name>A0ABQ9HWW7_9NEOP</name>
<sequence>MIGEGDQMMVVGIISTGIGCARPRLPGLYTRISEYMVWIKGHVLRATTNLLGDACNTSRQGSPNLPRARITSPSALLCTCGPLADSFYDVSWRNGHVLAWITLGIQSYYTTDRPDDKFTVNMCTACEMEIYRGRNRGANSRLQVGHSAPEQSNRTGLQAAITLANKSSSNPMGLSYTNAWTNPYSQNSNGVVSGERGGHATGLLFSIQRSGYAAFTWSSIILVERGGAPSCCSLIRCLTASGTSSSQPGIMEIYTGNKHPHNNRGQGTKTREKGQQHNRKRDRVLRTTRTGRFSARNTLRNILDHSRLTITQAKALTTLHEKQMFLPESCTAPPPTSKFKGEIPFCSIDYSFEGEYEELRPELQEWLKSMSTRSGSLQVGIVPDDAASRRVFSGISRFPRPFIRALLHIHLTSPSSGLKTSLLRAAQISSLTFALARIVALCFVAVRVHRWRKHAAFDRGRTVVYCYFGLSYLEIVSRVGRNGTTVERKWVQLVEQGRAERRAGSQRTRRTNERNDRYLVRMANTDRAATPNTLAQEFRRARYCPQAPAAAIVHGTSGLERRTACRRLLRRILRLLAVPRWSRTHVSWQHGVHLAESCILIWGTIRFYTTITLLRFWSLLLSPIFRTSPAPCTHNARPRVAHIVRRFLDEYHVMSHRFLGLRVRPISRPSQSRGPWSDHDSSDTRVYDPRPLNHRTTGNRSSNSCNSSARSCQLATVLVASRAHEGGRHSMATPRRTQWSLGRSLGKSTASRKLLEWPDVDTRPRLSGVLYTGQAYVPFLRSPATTAGFTHTCNIVRLGGWWPGLLLRPLMYRRTGALGSSRRTKMAAISDNSKHHLSMTQDWTARLLPRQVGIVPDDAAGRPVFSGISRFSRLFIPVLLQTHITSHTSALKTSLLRAAQISSLTSPQL</sequence>
<proteinExistence type="predicted"/>
<protein>
    <recommendedName>
        <fullName evidence="4">Peptidase S1 domain-containing protein</fullName>
    </recommendedName>
</protein>
<feature type="region of interest" description="Disordered" evidence="1">
    <location>
        <begin position="256"/>
        <end position="282"/>
    </location>
</feature>
<evidence type="ECO:0008006" key="4">
    <source>
        <dbReference type="Google" id="ProtNLM"/>
    </source>
</evidence>
<feature type="non-terminal residue" evidence="2">
    <location>
        <position position="909"/>
    </location>
</feature>
<accession>A0ABQ9HWW7</accession>
<keyword evidence="3" id="KW-1185">Reference proteome</keyword>
<feature type="region of interest" description="Disordered" evidence="1">
    <location>
        <begin position="667"/>
        <end position="707"/>
    </location>
</feature>
<dbReference type="SUPFAM" id="SSF50494">
    <property type="entry name" value="Trypsin-like serine proteases"/>
    <property type="match status" value="1"/>
</dbReference>
<reference evidence="2 3" key="1">
    <citation type="submission" date="2023-02" db="EMBL/GenBank/DDBJ databases">
        <title>LHISI_Scaffold_Assembly.</title>
        <authorList>
            <person name="Stuart O.P."/>
            <person name="Cleave R."/>
            <person name="Magrath M.J.L."/>
            <person name="Mikheyev A.S."/>
        </authorList>
    </citation>
    <scope>NUCLEOTIDE SEQUENCE [LARGE SCALE GENOMIC DNA]</scope>
    <source>
        <strain evidence="2">Daus_M_001</strain>
        <tissue evidence="2">Leg muscle</tissue>
    </source>
</reference>
<evidence type="ECO:0000313" key="2">
    <source>
        <dbReference type="EMBL" id="KAJ8888866.1"/>
    </source>
</evidence>
<dbReference type="InterPro" id="IPR009003">
    <property type="entry name" value="Peptidase_S1_PA"/>
</dbReference>
<feature type="compositionally biased region" description="Basic and acidic residues" evidence="1">
    <location>
        <begin position="676"/>
        <end position="688"/>
    </location>
</feature>
<dbReference type="EMBL" id="JARBHB010000003">
    <property type="protein sequence ID" value="KAJ8888866.1"/>
    <property type="molecule type" value="Genomic_DNA"/>
</dbReference>
<evidence type="ECO:0000313" key="3">
    <source>
        <dbReference type="Proteomes" id="UP001159363"/>
    </source>
</evidence>
<organism evidence="2 3">
    <name type="scientific">Dryococelus australis</name>
    <dbReference type="NCBI Taxonomy" id="614101"/>
    <lineage>
        <taxon>Eukaryota</taxon>
        <taxon>Metazoa</taxon>
        <taxon>Ecdysozoa</taxon>
        <taxon>Arthropoda</taxon>
        <taxon>Hexapoda</taxon>
        <taxon>Insecta</taxon>
        <taxon>Pterygota</taxon>
        <taxon>Neoptera</taxon>
        <taxon>Polyneoptera</taxon>
        <taxon>Phasmatodea</taxon>
        <taxon>Verophasmatodea</taxon>
        <taxon>Anareolatae</taxon>
        <taxon>Phasmatidae</taxon>
        <taxon>Eurycanthinae</taxon>
        <taxon>Dryococelus</taxon>
    </lineage>
</organism>
<comment type="caution">
    <text evidence="2">The sequence shown here is derived from an EMBL/GenBank/DDBJ whole genome shotgun (WGS) entry which is preliminary data.</text>
</comment>
<dbReference type="InterPro" id="IPR043504">
    <property type="entry name" value="Peptidase_S1_PA_chymotrypsin"/>
</dbReference>
<dbReference type="Proteomes" id="UP001159363">
    <property type="component" value="Chromosome 3"/>
</dbReference>
<dbReference type="Gene3D" id="2.40.10.10">
    <property type="entry name" value="Trypsin-like serine proteases"/>
    <property type="match status" value="1"/>
</dbReference>